<gene>
    <name evidence="7" type="primary">LOC110790753</name>
</gene>
<keyword evidence="6" id="KW-1185">Reference proteome</keyword>
<dbReference type="InterPro" id="IPR027417">
    <property type="entry name" value="P-loop_NTPase"/>
</dbReference>
<feature type="domain" description="DNA helicase Pif1-like DEAD-box helicase" evidence="3">
    <location>
        <begin position="1020"/>
        <end position="1227"/>
    </location>
</feature>
<evidence type="ECO:0000259" key="5">
    <source>
        <dbReference type="Pfam" id="PF21530"/>
    </source>
</evidence>
<comment type="catalytic activity">
    <reaction evidence="1">
        <text>ATP + H2O = ADP + phosphate + H(+)</text>
        <dbReference type="Rhea" id="RHEA:13065"/>
        <dbReference type="ChEBI" id="CHEBI:15377"/>
        <dbReference type="ChEBI" id="CHEBI:15378"/>
        <dbReference type="ChEBI" id="CHEBI:30616"/>
        <dbReference type="ChEBI" id="CHEBI:43474"/>
        <dbReference type="ChEBI" id="CHEBI:456216"/>
        <dbReference type="EC" id="5.6.2.3"/>
    </reaction>
</comment>
<dbReference type="PANTHER" id="PTHR10492">
    <property type="match status" value="1"/>
</dbReference>
<keyword evidence="1" id="KW-0547">Nucleotide-binding</keyword>
<reference evidence="6" key="1">
    <citation type="journal article" date="2021" name="Nat. Commun.">
        <title>Genomic analyses provide insights into spinach domestication and the genetic basis of agronomic traits.</title>
        <authorList>
            <person name="Cai X."/>
            <person name="Sun X."/>
            <person name="Xu C."/>
            <person name="Sun H."/>
            <person name="Wang X."/>
            <person name="Ge C."/>
            <person name="Zhang Z."/>
            <person name="Wang Q."/>
            <person name="Fei Z."/>
            <person name="Jiao C."/>
            <person name="Wang Q."/>
        </authorList>
    </citation>
    <scope>NUCLEOTIDE SEQUENCE [LARGE SCALE GENOMIC DNA]</scope>
    <source>
        <strain evidence="6">cv. Varoflay</strain>
    </source>
</reference>
<dbReference type="InterPro" id="IPR010285">
    <property type="entry name" value="DNA_helicase_pif1-like_DEAD"/>
</dbReference>
<evidence type="ECO:0000259" key="4">
    <source>
        <dbReference type="Pfam" id="PF14214"/>
    </source>
</evidence>
<protein>
    <recommendedName>
        <fullName evidence="1">ATP-dependent DNA helicase</fullName>
        <ecNumber evidence="1">5.6.2.3</ecNumber>
    </recommendedName>
</protein>
<evidence type="ECO:0000313" key="6">
    <source>
        <dbReference type="Proteomes" id="UP000813463"/>
    </source>
</evidence>
<evidence type="ECO:0000313" key="7">
    <source>
        <dbReference type="RefSeq" id="XP_056698745.1"/>
    </source>
</evidence>
<proteinExistence type="inferred from homology"/>
<dbReference type="CDD" id="cd18809">
    <property type="entry name" value="SF1_C_RecD"/>
    <property type="match status" value="1"/>
</dbReference>
<dbReference type="RefSeq" id="XP_056698745.1">
    <property type="nucleotide sequence ID" value="XM_056842767.1"/>
</dbReference>
<organism evidence="6 7">
    <name type="scientific">Spinacia oleracea</name>
    <name type="common">Spinach</name>
    <dbReference type="NCBI Taxonomy" id="3562"/>
    <lineage>
        <taxon>Eukaryota</taxon>
        <taxon>Viridiplantae</taxon>
        <taxon>Streptophyta</taxon>
        <taxon>Embryophyta</taxon>
        <taxon>Tracheophyta</taxon>
        <taxon>Spermatophyta</taxon>
        <taxon>Magnoliopsida</taxon>
        <taxon>eudicotyledons</taxon>
        <taxon>Gunneridae</taxon>
        <taxon>Pentapetalae</taxon>
        <taxon>Caryophyllales</taxon>
        <taxon>Chenopodiaceae</taxon>
        <taxon>Chenopodioideae</taxon>
        <taxon>Anserineae</taxon>
        <taxon>Spinacia</taxon>
    </lineage>
</organism>
<keyword evidence="1" id="KW-0347">Helicase</keyword>
<dbReference type="SUPFAM" id="SSF52540">
    <property type="entry name" value="P-loop containing nucleoside triphosphate hydrolases"/>
    <property type="match status" value="2"/>
</dbReference>
<dbReference type="GeneID" id="110790753"/>
<dbReference type="Pfam" id="PF21530">
    <property type="entry name" value="Pif1_2B_dom"/>
    <property type="match status" value="1"/>
</dbReference>
<sequence length="1566" mass="176017">MAACTAVSHPLSLPPDAFPYSPFSGPSGSRRMRHVQELYNDNLMPPAQPLPVSTSDSVVGTLGSSGPEPSRKTRKERQLIRKQKMPLGVTNQPLPVEPLILPPAHYCPKCNAKKFAYESPTFCCGNGEVKIASNDYPAELVRLFTSQDEDALHFRKYARLYNNMFAFSSLGGAVDAKTEKGIYVFKLHGQIYHYIPDLLPRNETPKYLQLYFYDGQHEVSNRLGCFPELREDVINILMAITKTNPYARFFRSLKEMNIDEKTQIILNKNTVPDQRVYNAPTSDEVAVIWPEATSSSESSSPHILVSGKSNESHRIMHYYGCYDPLQYPLLFPRGDCGWNQGLKKMSTGGRRQLQVQQDPVLSCAVHTAEELLSEEAIRATPSRTNTDKHISARQYYAYKLQSRPNNLLLRAGRCLQQYIVDMYVKVENTRLDFFRNNQDTIRADLYQGILDTVERGENSAANVGHRVVLPPTFIGGPRDLKKRYLNAMALVQRYGKPDLFVTMTCNPNWQEIKQELAPGEEAQNRPDLVSRIFQAKLLALKKLIMQKHVFGEVAAMIYVVEFQKRGLPHAHFLIILTPTSKIKTLTDYDKFVSAEIPSMDNPHLRKIVLKHMMHGPCGKLNPKCPCMKRKGNKEHCKSGYPKQFCDETTTSADGFPVYKRKATGETVVIRRATLDNRWVIPYNPYLSSLFDCHLNVEVCSSIQAVKYLYKYVYKGHDRISFNVVRDGEHGAVDEIEQYQSGRWVSPCEAAWRLFAFDLYEMHPAVLPLQVHLPNMQTIQLRPYEQLDSVIATDKRSRTPLTEFFKANAATPDGTGYLYGRFTEKYKWDASAKEWLLRKNKTIVIGRLAFVAPSEGERYFLRLLLVHVHSPKSFEDLLTVDGYRCATFQEAALKRGLLEEDEAVDLCLAEASEVQMPTALRSLFATVLIFCQPSNPSALWEKYYASLSEDFNRQFPGLDSKVKHLTARSVEQYLEEMGKSLKTFGLEHLNEEQDAEVARTKDIIDALDAPIPEHCISCRDKLNKAQQEAFNFIIDHVKQGKGGAFFIDGPGGTGKTFLYNALYAEVRLMGKIVLATATSGIAAANIPSGRTAHSRFKIPIDIEASLACDVPKQGSLAALIQETALIIWDEASMARKENVESLDLLLRDLCNADLLFGGKLIVFGGDFRQVLPVLPRKTQREAVAVSLVSSALWARMTRFRLTENIRAREDPAFSAFLLALGNGELQTIDNNLVHLPSEVVKPLEEGKDPITDLTALTFPELDLQAFDSDIFTTRAILTPMNADVDSINTNLIQKFSGQPVLYKSFDTMLDDNCNIYPTEFINTLCPGGMSPHELILKKGSPVILLRNVLPSSGLCNGTRLICQEFFPNLVQCVIITGHHKGKHVFIPRVNLRPAASSKYPILFQRKQFPLKLSFAMTINKSQGQTLSQVAIYLPRPCFSHGQLYVALSRARQSAHVTVISAGTPQQQTETQVENVLSYDVLRLAGPFNFGEFLTTLPLSILRPIFLDTNADCDSSLFLCARCLAHCTRIRLPVFAAYSGAFNFGEFLTALALSLLRPVFLDATFNSP</sequence>
<feature type="domain" description="DNA helicase Pif1-like 2B" evidence="5">
    <location>
        <begin position="1318"/>
        <end position="1363"/>
    </location>
</feature>
<keyword evidence="1" id="KW-0227">DNA damage</keyword>
<dbReference type="InterPro" id="IPR025476">
    <property type="entry name" value="Helitron_helicase-like"/>
</dbReference>
<comment type="cofactor">
    <cofactor evidence="1">
        <name>Mg(2+)</name>
        <dbReference type="ChEBI" id="CHEBI:18420"/>
    </cofactor>
</comment>
<feature type="domain" description="Helitron helicase-like" evidence="4">
    <location>
        <begin position="395"/>
        <end position="574"/>
    </location>
</feature>
<dbReference type="Gene3D" id="3.40.50.300">
    <property type="entry name" value="P-loop containing nucleotide triphosphate hydrolases"/>
    <property type="match status" value="2"/>
</dbReference>
<accession>A0ABM3RSZ8</accession>
<keyword evidence="1" id="KW-0234">DNA repair</keyword>
<keyword evidence="1" id="KW-0233">DNA recombination</keyword>
<dbReference type="Proteomes" id="UP000813463">
    <property type="component" value="Chromosome 4"/>
</dbReference>
<name>A0ABM3RSZ8_SPIOL</name>
<dbReference type="Pfam" id="PF05970">
    <property type="entry name" value="PIF1"/>
    <property type="match status" value="1"/>
</dbReference>
<feature type="compositionally biased region" description="Polar residues" evidence="2">
    <location>
        <begin position="51"/>
        <end position="64"/>
    </location>
</feature>
<evidence type="ECO:0000256" key="2">
    <source>
        <dbReference type="SAM" id="MobiDB-lite"/>
    </source>
</evidence>
<evidence type="ECO:0000256" key="1">
    <source>
        <dbReference type="RuleBase" id="RU363044"/>
    </source>
</evidence>
<dbReference type="Pfam" id="PF14214">
    <property type="entry name" value="Helitron_like_N"/>
    <property type="match status" value="1"/>
</dbReference>
<evidence type="ECO:0000259" key="3">
    <source>
        <dbReference type="Pfam" id="PF05970"/>
    </source>
</evidence>
<keyword evidence="1" id="KW-0378">Hydrolase</keyword>
<dbReference type="PANTHER" id="PTHR10492:SF94">
    <property type="entry name" value="ATP-DEPENDENT DNA HELICASE"/>
    <property type="match status" value="1"/>
</dbReference>
<dbReference type="InterPro" id="IPR049163">
    <property type="entry name" value="Pif1-like_2B_dom"/>
</dbReference>
<feature type="region of interest" description="Disordered" evidence="2">
    <location>
        <begin position="43"/>
        <end position="77"/>
    </location>
</feature>
<comment type="similarity">
    <text evidence="1">Belongs to the helicase family.</text>
</comment>
<reference evidence="7" key="2">
    <citation type="submission" date="2025-08" db="UniProtKB">
        <authorList>
            <consortium name="RefSeq"/>
        </authorList>
    </citation>
    <scope>IDENTIFICATION</scope>
    <source>
        <tissue evidence="7">Leaf</tissue>
    </source>
</reference>
<keyword evidence="1" id="KW-0067">ATP-binding</keyword>
<dbReference type="EC" id="5.6.2.3" evidence="1"/>